<dbReference type="PANTHER" id="PTHR10782:SF4">
    <property type="entry name" value="TONALLI, ISOFORM E"/>
    <property type="match status" value="1"/>
</dbReference>
<dbReference type="Pfam" id="PF02037">
    <property type="entry name" value="SAP"/>
    <property type="match status" value="1"/>
</dbReference>
<keyword evidence="6 10" id="KW-0863">Zinc-finger</keyword>
<dbReference type="GO" id="GO:0000785">
    <property type="term" value="C:chromatin"/>
    <property type="evidence" value="ECO:0007669"/>
    <property type="project" value="TreeGrafter"/>
</dbReference>
<dbReference type="Pfam" id="PF02891">
    <property type="entry name" value="zf-MIZ"/>
    <property type="match status" value="1"/>
</dbReference>
<name>A0A1Y1WS29_9FUNG</name>
<evidence type="ECO:0000256" key="8">
    <source>
        <dbReference type="ARBA" id="ARBA00022833"/>
    </source>
</evidence>
<dbReference type="PANTHER" id="PTHR10782">
    <property type="entry name" value="ZINC FINGER MIZ DOMAIN-CONTAINING PROTEIN"/>
    <property type="match status" value="1"/>
</dbReference>
<reference evidence="15 16" key="2">
    <citation type="submission" date="2016-08" db="EMBL/GenBank/DDBJ databases">
        <title>Pervasive Adenine N6-methylation of Active Genes in Fungi.</title>
        <authorList>
            <consortium name="DOE Joint Genome Institute"/>
            <person name="Mondo S.J."/>
            <person name="Dannebaum R.O."/>
            <person name="Kuo R.C."/>
            <person name="Labutti K."/>
            <person name="Haridas S."/>
            <person name="Kuo A."/>
            <person name="Salamov A."/>
            <person name="Ahrendt S.R."/>
            <person name="Lipzen A."/>
            <person name="Sullivan W."/>
            <person name="Andreopoulos W.B."/>
            <person name="Clum A."/>
            <person name="Lindquist E."/>
            <person name="Daum C."/>
            <person name="Ramamoorthy G.K."/>
            <person name="Gryganskyi A."/>
            <person name="Culley D."/>
            <person name="Magnuson J.K."/>
            <person name="James T.Y."/>
            <person name="O'Malley M.A."/>
            <person name="Stajich J.E."/>
            <person name="Spatafora J.W."/>
            <person name="Visel A."/>
            <person name="Grigoriev I.V."/>
        </authorList>
    </citation>
    <scope>NUCLEOTIDE SEQUENCE [LARGE SCALE GENOMIC DNA]</scope>
    <source>
        <strain evidence="15 16">S4</strain>
    </source>
</reference>
<dbReference type="AlphaFoldDB" id="A0A1Y1WS29"/>
<dbReference type="InterPro" id="IPR003034">
    <property type="entry name" value="SAP_dom"/>
</dbReference>
<comment type="similarity">
    <text evidence="3">Belongs to the PIAS family.</text>
</comment>
<dbReference type="Proteomes" id="UP000193944">
    <property type="component" value="Unassembled WGS sequence"/>
</dbReference>
<dbReference type="InterPro" id="IPR013083">
    <property type="entry name" value="Znf_RING/FYVE/PHD"/>
</dbReference>
<evidence type="ECO:0000256" key="3">
    <source>
        <dbReference type="ARBA" id="ARBA00005383"/>
    </source>
</evidence>
<feature type="domain" description="SP-RING-type" evidence="13">
    <location>
        <begin position="275"/>
        <end position="356"/>
    </location>
</feature>
<evidence type="ECO:0000259" key="13">
    <source>
        <dbReference type="PROSITE" id="PS51044"/>
    </source>
</evidence>
<evidence type="ECO:0000256" key="9">
    <source>
        <dbReference type="ARBA" id="ARBA00023242"/>
    </source>
</evidence>
<keyword evidence="16" id="KW-1185">Reference proteome</keyword>
<feature type="region of interest" description="Disordered" evidence="11">
    <location>
        <begin position="472"/>
        <end position="492"/>
    </location>
</feature>
<dbReference type="SMART" id="SM00513">
    <property type="entry name" value="SAP"/>
    <property type="match status" value="1"/>
</dbReference>
<dbReference type="EMBL" id="MCFG01000313">
    <property type="protein sequence ID" value="ORX76195.1"/>
    <property type="molecule type" value="Genomic_DNA"/>
</dbReference>
<dbReference type="GO" id="GO:0061665">
    <property type="term" value="F:SUMO ligase activity"/>
    <property type="evidence" value="ECO:0007669"/>
    <property type="project" value="TreeGrafter"/>
</dbReference>
<dbReference type="Gene3D" id="2.60.120.780">
    <property type="entry name" value="PINIT domain"/>
    <property type="match status" value="1"/>
</dbReference>
<evidence type="ECO:0000256" key="7">
    <source>
        <dbReference type="ARBA" id="ARBA00022786"/>
    </source>
</evidence>
<keyword evidence="5" id="KW-0479">Metal-binding</keyword>
<evidence type="ECO:0000256" key="11">
    <source>
        <dbReference type="SAM" id="MobiDB-lite"/>
    </source>
</evidence>
<dbReference type="PROSITE" id="PS51044">
    <property type="entry name" value="ZF_SP_RING"/>
    <property type="match status" value="1"/>
</dbReference>
<dbReference type="InterPro" id="IPR038654">
    <property type="entry name" value="PINIT_sf"/>
</dbReference>
<keyword evidence="7" id="KW-0833">Ubl conjugation pathway</keyword>
<evidence type="ECO:0000313" key="15">
    <source>
        <dbReference type="EMBL" id="ORX76195.1"/>
    </source>
</evidence>
<dbReference type="GO" id="GO:0008270">
    <property type="term" value="F:zinc ion binding"/>
    <property type="evidence" value="ECO:0007669"/>
    <property type="project" value="UniProtKB-KW"/>
</dbReference>
<gene>
    <name evidence="15" type="ORF">BCR32DRAFT_296413</name>
</gene>
<evidence type="ECO:0000259" key="12">
    <source>
        <dbReference type="PROSITE" id="PS50800"/>
    </source>
</evidence>
<proteinExistence type="inferred from homology"/>
<feature type="domain" description="SAP" evidence="12">
    <location>
        <begin position="13"/>
        <end position="47"/>
    </location>
</feature>
<keyword evidence="9" id="KW-0539">Nucleus</keyword>
<reference evidence="15 16" key="1">
    <citation type="submission" date="2016-08" db="EMBL/GenBank/DDBJ databases">
        <title>A Parts List for Fungal Cellulosomes Revealed by Comparative Genomics.</title>
        <authorList>
            <consortium name="DOE Joint Genome Institute"/>
            <person name="Haitjema C.H."/>
            <person name="Gilmore S.P."/>
            <person name="Henske J.K."/>
            <person name="Solomon K.V."/>
            <person name="De Groot R."/>
            <person name="Kuo A."/>
            <person name="Mondo S.J."/>
            <person name="Salamov A.A."/>
            <person name="Labutti K."/>
            <person name="Zhao Z."/>
            <person name="Chiniquy J."/>
            <person name="Barry K."/>
            <person name="Brewer H.M."/>
            <person name="Purvine S.O."/>
            <person name="Wright A.T."/>
            <person name="Boxma B."/>
            <person name="Van Alen T."/>
            <person name="Hackstein J.H."/>
            <person name="Baker S.E."/>
            <person name="Grigoriev I.V."/>
            <person name="O'Malley M.A."/>
        </authorList>
    </citation>
    <scope>NUCLEOTIDE SEQUENCE [LARGE SCALE GENOMIC DNA]</scope>
    <source>
        <strain evidence="15 16">S4</strain>
    </source>
</reference>
<accession>A0A1Y1WS29</accession>
<dbReference type="PROSITE" id="PS51466">
    <property type="entry name" value="PINIT"/>
    <property type="match status" value="1"/>
</dbReference>
<dbReference type="UniPathway" id="UPA00886"/>
<dbReference type="Pfam" id="PF14324">
    <property type="entry name" value="PINIT"/>
    <property type="match status" value="1"/>
</dbReference>
<dbReference type="STRING" id="1754192.A0A1Y1WS29"/>
<dbReference type="Gene3D" id="1.10.720.30">
    <property type="entry name" value="SAP domain"/>
    <property type="match status" value="1"/>
</dbReference>
<organism evidence="15 16">
    <name type="scientific">Anaeromyces robustus</name>
    <dbReference type="NCBI Taxonomy" id="1754192"/>
    <lineage>
        <taxon>Eukaryota</taxon>
        <taxon>Fungi</taxon>
        <taxon>Fungi incertae sedis</taxon>
        <taxon>Chytridiomycota</taxon>
        <taxon>Chytridiomycota incertae sedis</taxon>
        <taxon>Neocallimastigomycetes</taxon>
        <taxon>Neocallimastigales</taxon>
        <taxon>Neocallimastigaceae</taxon>
        <taxon>Anaeromyces</taxon>
    </lineage>
</organism>
<dbReference type="GO" id="GO:0016925">
    <property type="term" value="P:protein sumoylation"/>
    <property type="evidence" value="ECO:0007669"/>
    <property type="project" value="UniProtKB-UniPathway"/>
</dbReference>
<evidence type="ECO:0000256" key="4">
    <source>
        <dbReference type="ARBA" id="ARBA00022679"/>
    </source>
</evidence>
<feature type="region of interest" description="Disordered" evidence="11">
    <location>
        <begin position="410"/>
        <end position="440"/>
    </location>
</feature>
<evidence type="ECO:0000313" key="16">
    <source>
        <dbReference type="Proteomes" id="UP000193944"/>
    </source>
</evidence>
<keyword evidence="8" id="KW-0862">Zinc</keyword>
<dbReference type="OrthoDB" id="28127at2759"/>
<keyword evidence="4" id="KW-0808">Transferase</keyword>
<evidence type="ECO:0000256" key="10">
    <source>
        <dbReference type="PROSITE-ProRule" id="PRU00452"/>
    </source>
</evidence>
<evidence type="ECO:0000256" key="5">
    <source>
        <dbReference type="ARBA" id="ARBA00022723"/>
    </source>
</evidence>
<protein>
    <submittedName>
        <fullName evidence="15">Zf-MIZ-domain-containing protein</fullName>
    </submittedName>
</protein>
<comment type="caution">
    <text evidence="15">The sequence shown here is derived from an EMBL/GenBank/DDBJ whole genome shotgun (WGS) entry which is preliminary data.</text>
</comment>
<dbReference type="Gene3D" id="3.30.40.10">
    <property type="entry name" value="Zinc/RING finger domain, C3HC4 (zinc finger)"/>
    <property type="match status" value="1"/>
</dbReference>
<dbReference type="SUPFAM" id="SSF57850">
    <property type="entry name" value="RING/U-box"/>
    <property type="match status" value="1"/>
</dbReference>
<comment type="pathway">
    <text evidence="2">Protein modification; protein sumoylation.</text>
</comment>
<dbReference type="SUPFAM" id="SSF68906">
    <property type="entry name" value="SAP domain"/>
    <property type="match status" value="1"/>
</dbReference>
<comment type="subcellular location">
    <subcellularLocation>
        <location evidence="1">Nucleus</location>
    </subcellularLocation>
</comment>
<dbReference type="PROSITE" id="PS50800">
    <property type="entry name" value="SAP"/>
    <property type="match status" value="1"/>
</dbReference>
<evidence type="ECO:0000256" key="1">
    <source>
        <dbReference type="ARBA" id="ARBA00004123"/>
    </source>
</evidence>
<sequence length="492" mass="57074">MQSQVNSLLQLPFHHLKVADLREILRILGLKRSGNKDILIDNLKFYLRKLSQTSDIHSLTDIRNLLYQYLPQRVNKDDALLKPAFFYKSNQIDDNIYKNVKFVKTPFIKPLHVLYCGPIPFNLIIKFSLTDEQTNIFQKEGKKYKILLYSATQNTAKETIKNGTDCPIQYPCNPVIKVNEICIDGIQDIIRKHNKSWSTKPADLTNYCKKKNNPTNEVRLLSTFISSKWKDFMVKIIICEYLTLQETVNKIKTNFVTKEEILRQRLQQQKLKKNIDDEVETTSSNVSLRCPISRARIKIPSRFKKCTHVQCFDLSSILQLNENYSDWRCPICNSRYDWKSLIVDGYIQDILNNVSADIDSIRVEVNGTWHIDESIITYDKNLHYESEEDEEENKFFEKLEAELKAAEKPVIDLTSESDDDAKGSEKQNKNQTNNQQNVSLTEINRASVTTSIPSISVPANVNLETVKNLSSNRKRTLADLITPHNRKKNEYK</sequence>
<evidence type="ECO:0000259" key="14">
    <source>
        <dbReference type="PROSITE" id="PS51466"/>
    </source>
</evidence>
<evidence type="ECO:0000256" key="2">
    <source>
        <dbReference type="ARBA" id="ARBA00004718"/>
    </source>
</evidence>
<feature type="domain" description="PINIT" evidence="14">
    <location>
        <begin position="82"/>
        <end position="242"/>
    </location>
</feature>
<dbReference type="InterPro" id="IPR023321">
    <property type="entry name" value="PINIT"/>
</dbReference>
<dbReference type="GO" id="GO:0005634">
    <property type="term" value="C:nucleus"/>
    <property type="evidence" value="ECO:0007669"/>
    <property type="project" value="UniProtKB-SubCell"/>
</dbReference>
<evidence type="ECO:0000256" key="6">
    <source>
        <dbReference type="ARBA" id="ARBA00022771"/>
    </source>
</evidence>
<dbReference type="InterPro" id="IPR004181">
    <property type="entry name" value="Znf_MIZ"/>
</dbReference>
<dbReference type="InterPro" id="IPR036361">
    <property type="entry name" value="SAP_dom_sf"/>
</dbReference>